<dbReference type="PROSITE" id="PS51385">
    <property type="entry name" value="YJEF_N"/>
    <property type="match status" value="1"/>
</dbReference>
<keyword evidence="9 18" id="KW-0630">Potassium</keyword>
<dbReference type="InterPro" id="IPR036652">
    <property type="entry name" value="YjeF_N_dom_sf"/>
</dbReference>
<dbReference type="SUPFAM" id="SSF64153">
    <property type="entry name" value="YjeF N-terminal domain-like"/>
    <property type="match status" value="1"/>
</dbReference>
<dbReference type="PATRIC" id="fig|1445510.3.peg.2554"/>
<evidence type="ECO:0000256" key="19">
    <source>
        <dbReference type="PIRNR" id="PIRNR017184"/>
    </source>
</evidence>
<evidence type="ECO:0000313" key="22">
    <source>
        <dbReference type="EMBL" id="AJQ94638.1"/>
    </source>
</evidence>
<keyword evidence="23" id="KW-1185">Reference proteome</keyword>
<dbReference type="SUPFAM" id="SSF53613">
    <property type="entry name" value="Ribokinase-like"/>
    <property type="match status" value="1"/>
</dbReference>
<evidence type="ECO:0000256" key="6">
    <source>
        <dbReference type="ARBA" id="ARBA00022741"/>
    </source>
</evidence>
<dbReference type="EC" id="4.2.1.136" evidence="19"/>
<keyword evidence="22" id="KW-0808">Transferase</keyword>
<evidence type="ECO:0000256" key="12">
    <source>
        <dbReference type="ARBA" id="ARBA00023239"/>
    </source>
</evidence>
<dbReference type="GO" id="GO:0052856">
    <property type="term" value="F:NAD(P)HX epimerase activity"/>
    <property type="evidence" value="ECO:0007669"/>
    <property type="project" value="UniProtKB-UniRule"/>
</dbReference>
<evidence type="ECO:0000256" key="15">
    <source>
        <dbReference type="ARBA" id="ARBA00048238"/>
    </source>
</evidence>
<comment type="subunit">
    <text evidence="17">Homotetramer.</text>
</comment>
<comment type="function">
    <text evidence="14 19">Bifunctional enzyme that catalyzes the epimerization of the S- and R-forms of NAD(P)HX and the dehydration of the S-form of NAD(P)HX at the expense of ADP, which is converted to AMP. This allows the repair of both epimers of NAD(P)HX, a damaged form of NAD(P)H that is a result of enzymatic or heat-dependent hydration.</text>
</comment>
<evidence type="ECO:0000256" key="13">
    <source>
        <dbReference type="ARBA" id="ARBA00023268"/>
    </source>
</evidence>
<gene>
    <name evidence="17" type="primary">nnrD</name>
    <name evidence="18" type="synonym">nnrE</name>
    <name evidence="22" type="ORF">YC6258_02600</name>
</gene>
<dbReference type="Proteomes" id="UP000032266">
    <property type="component" value="Chromosome"/>
</dbReference>
<dbReference type="NCBIfam" id="TIGR00197">
    <property type="entry name" value="yjeF_nterm"/>
    <property type="match status" value="1"/>
</dbReference>
<dbReference type="InterPro" id="IPR030677">
    <property type="entry name" value="Nnr"/>
</dbReference>
<comment type="similarity">
    <text evidence="4 19">In the C-terminal section; belongs to the NnrD/CARKD family.</text>
</comment>
<evidence type="ECO:0000256" key="18">
    <source>
        <dbReference type="HAMAP-Rule" id="MF_01966"/>
    </source>
</evidence>
<feature type="binding site" evidence="17">
    <location>
        <position position="426"/>
    </location>
    <ligand>
        <name>(6S)-NADPHX</name>
        <dbReference type="ChEBI" id="CHEBI:64076"/>
    </ligand>
</feature>
<feature type="binding site" evidence="17">
    <location>
        <position position="360"/>
    </location>
    <ligand>
        <name>(6S)-NADPHX</name>
        <dbReference type="ChEBI" id="CHEBI:64076"/>
    </ligand>
</feature>
<evidence type="ECO:0000313" key="23">
    <source>
        <dbReference type="Proteomes" id="UP000032266"/>
    </source>
</evidence>
<name>A0A0C5VMS3_9GAMM</name>
<dbReference type="HOGENOM" id="CLU_024853_4_3_6"/>
<comment type="similarity">
    <text evidence="3 19">In the N-terminal section; belongs to the NnrE/AIBP family.</text>
</comment>
<comment type="catalytic activity">
    <reaction evidence="1 18 19">
        <text>(6R)-NADHX = (6S)-NADHX</text>
        <dbReference type="Rhea" id="RHEA:32215"/>
        <dbReference type="ChEBI" id="CHEBI:64074"/>
        <dbReference type="ChEBI" id="CHEBI:64075"/>
        <dbReference type="EC" id="5.1.99.6"/>
    </reaction>
</comment>
<evidence type="ECO:0000256" key="5">
    <source>
        <dbReference type="ARBA" id="ARBA00022723"/>
    </source>
</evidence>
<evidence type="ECO:0000256" key="17">
    <source>
        <dbReference type="HAMAP-Rule" id="MF_01965"/>
    </source>
</evidence>
<feature type="binding site" evidence="18">
    <location>
        <position position="60"/>
    </location>
    <ligand>
        <name>K(+)</name>
        <dbReference type="ChEBI" id="CHEBI:29103"/>
    </ligand>
</feature>
<dbReference type="Pfam" id="PF01256">
    <property type="entry name" value="Carb_kinase"/>
    <property type="match status" value="1"/>
</dbReference>
<dbReference type="GO" id="GO:0046872">
    <property type="term" value="F:metal ion binding"/>
    <property type="evidence" value="ECO:0007669"/>
    <property type="project" value="UniProtKB-UniRule"/>
</dbReference>
<dbReference type="GO" id="GO:0110051">
    <property type="term" value="P:metabolite repair"/>
    <property type="evidence" value="ECO:0007669"/>
    <property type="project" value="TreeGrafter"/>
</dbReference>
<feature type="binding site" evidence="17">
    <location>
        <position position="425"/>
    </location>
    <ligand>
        <name>AMP</name>
        <dbReference type="ChEBI" id="CHEBI:456215"/>
    </ligand>
</feature>
<dbReference type="InterPro" id="IPR017953">
    <property type="entry name" value="Carbohydrate_kinase_pred_CS"/>
</dbReference>
<evidence type="ECO:0000256" key="7">
    <source>
        <dbReference type="ARBA" id="ARBA00022840"/>
    </source>
</evidence>
<comment type="similarity">
    <text evidence="18">Belongs to the NnrE/AIBP family.</text>
</comment>
<feature type="binding site" evidence="17">
    <location>
        <position position="252"/>
    </location>
    <ligand>
        <name>(6S)-NADPHX</name>
        <dbReference type="ChEBI" id="CHEBI:64076"/>
    </ligand>
</feature>
<keyword evidence="10 17" id="KW-0520">NAD</keyword>
<feature type="binding site" evidence="18">
    <location>
        <position position="155"/>
    </location>
    <ligand>
        <name>(6S)-NADPHX</name>
        <dbReference type="ChEBI" id="CHEBI:64076"/>
    </ligand>
</feature>
<evidence type="ECO:0000256" key="2">
    <source>
        <dbReference type="ARBA" id="ARBA00000909"/>
    </source>
</evidence>
<evidence type="ECO:0000259" key="20">
    <source>
        <dbReference type="PROSITE" id="PS51383"/>
    </source>
</evidence>
<evidence type="ECO:0000256" key="16">
    <source>
        <dbReference type="ARBA" id="ARBA00049209"/>
    </source>
</evidence>
<dbReference type="EMBL" id="CP007142">
    <property type="protein sequence ID" value="AJQ94638.1"/>
    <property type="molecule type" value="Genomic_DNA"/>
</dbReference>
<dbReference type="PIRSF" id="PIRSF017184">
    <property type="entry name" value="Nnr"/>
    <property type="match status" value="1"/>
</dbReference>
<dbReference type="STRING" id="1445510.YC6258_02600"/>
<keyword evidence="12 17" id="KW-0456">Lyase</keyword>
<evidence type="ECO:0000256" key="10">
    <source>
        <dbReference type="ARBA" id="ARBA00023027"/>
    </source>
</evidence>
<feature type="binding site" evidence="18">
    <location>
        <begin position="59"/>
        <end position="63"/>
    </location>
    <ligand>
        <name>(6S)-NADPHX</name>
        <dbReference type="ChEBI" id="CHEBI:64076"/>
    </ligand>
</feature>
<dbReference type="InterPro" id="IPR000631">
    <property type="entry name" value="CARKD"/>
</dbReference>
<evidence type="ECO:0000256" key="4">
    <source>
        <dbReference type="ARBA" id="ARBA00009524"/>
    </source>
</evidence>
<dbReference type="Gene3D" id="3.40.1190.20">
    <property type="match status" value="1"/>
</dbReference>
<reference evidence="22 23" key="1">
    <citation type="submission" date="2014-01" db="EMBL/GenBank/DDBJ databases">
        <title>Full genme sequencing of cellulolytic bacterium Gynuella sunshinyii YC6258T gen. nov., sp. nov.</title>
        <authorList>
            <person name="Khan H."/>
            <person name="Chung E.J."/>
            <person name="Chung Y.R."/>
        </authorList>
    </citation>
    <scope>NUCLEOTIDE SEQUENCE [LARGE SCALE GENOMIC DNA]</scope>
    <source>
        <strain evidence="22 23">YC6258</strain>
    </source>
</reference>
<dbReference type="Gene3D" id="3.40.50.10260">
    <property type="entry name" value="YjeF N-terminal domain"/>
    <property type="match status" value="1"/>
</dbReference>
<comment type="catalytic activity">
    <reaction evidence="15 17 19">
        <text>(6S)-NADHX + ADP = AMP + phosphate + NADH + H(+)</text>
        <dbReference type="Rhea" id="RHEA:32223"/>
        <dbReference type="ChEBI" id="CHEBI:15378"/>
        <dbReference type="ChEBI" id="CHEBI:43474"/>
        <dbReference type="ChEBI" id="CHEBI:57945"/>
        <dbReference type="ChEBI" id="CHEBI:64074"/>
        <dbReference type="ChEBI" id="CHEBI:456215"/>
        <dbReference type="ChEBI" id="CHEBI:456216"/>
        <dbReference type="EC" id="4.2.1.136"/>
    </reaction>
</comment>
<keyword evidence="6 17" id="KW-0547">Nucleotide-binding</keyword>
<dbReference type="NCBIfam" id="TIGR00196">
    <property type="entry name" value="yjeF_cterm"/>
    <property type="match status" value="1"/>
</dbReference>
<dbReference type="PANTHER" id="PTHR12592:SF0">
    <property type="entry name" value="ATP-DEPENDENT (S)-NAD(P)H-HYDRATE DEHYDRATASE"/>
    <property type="match status" value="1"/>
</dbReference>
<feature type="binding site" evidence="18">
    <location>
        <position position="158"/>
    </location>
    <ligand>
        <name>K(+)</name>
        <dbReference type="ChEBI" id="CHEBI:29103"/>
    </ligand>
</feature>
<feature type="domain" description="YjeF N-terminal" evidence="21">
    <location>
        <begin position="11"/>
        <end position="212"/>
    </location>
</feature>
<dbReference type="GO" id="GO:0052855">
    <property type="term" value="F:ADP-dependent NAD(P)H-hydrate dehydratase activity"/>
    <property type="evidence" value="ECO:0007669"/>
    <property type="project" value="UniProtKB-UniRule"/>
</dbReference>
<dbReference type="EC" id="5.1.99.6" evidence="19"/>
<dbReference type="InterPro" id="IPR029056">
    <property type="entry name" value="Ribokinase-like"/>
</dbReference>
<evidence type="ECO:0000256" key="8">
    <source>
        <dbReference type="ARBA" id="ARBA00022857"/>
    </source>
</evidence>
<evidence type="ECO:0000256" key="14">
    <source>
        <dbReference type="ARBA" id="ARBA00025153"/>
    </source>
</evidence>
<comment type="cofactor">
    <cofactor evidence="18 19">
        <name>K(+)</name>
        <dbReference type="ChEBI" id="CHEBI:29103"/>
    </cofactor>
    <text evidence="18 19">Binds 1 potassium ion per subunit.</text>
</comment>
<dbReference type="PROSITE" id="PS51383">
    <property type="entry name" value="YJEF_C_3"/>
    <property type="match status" value="1"/>
</dbReference>
<dbReference type="InterPro" id="IPR004443">
    <property type="entry name" value="YjeF_N_dom"/>
</dbReference>
<evidence type="ECO:0000256" key="1">
    <source>
        <dbReference type="ARBA" id="ARBA00000013"/>
    </source>
</evidence>
<dbReference type="GO" id="GO:0016301">
    <property type="term" value="F:kinase activity"/>
    <property type="evidence" value="ECO:0007669"/>
    <property type="project" value="UniProtKB-KW"/>
</dbReference>
<dbReference type="CDD" id="cd01171">
    <property type="entry name" value="YXKO-related"/>
    <property type="match status" value="1"/>
</dbReference>
<keyword evidence="8 17" id="KW-0521">NADP</keyword>
<evidence type="ECO:0000256" key="11">
    <source>
        <dbReference type="ARBA" id="ARBA00023235"/>
    </source>
</evidence>
<keyword evidence="11 18" id="KW-0413">Isomerase</keyword>
<dbReference type="GO" id="GO:0046496">
    <property type="term" value="P:nicotinamide nucleotide metabolic process"/>
    <property type="evidence" value="ECO:0007669"/>
    <property type="project" value="UniProtKB-UniRule"/>
</dbReference>
<comment type="function">
    <text evidence="17">Catalyzes the dehydration of the S-form of NAD(P)HX at the expense of ADP, which is converted to AMP. Together with NAD(P)HX epimerase, which catalyzes the epimerization of the S- and R-forms, the enzyme allows the repair of both epimers of NAD(P)HX, a damaged form of NAD(P)H that is a result of enzymatic or heat-dependent hydration.</text>
</comment>
<sequence length="489" mass="52555">MLSKVLLSSAVKAIEQQWAQKSGQSTYVLMQRAGDAAFQLIRQQWPEFSRFCVVAGTGNNGGDGYILAMLLRQAGFMVTLISAGESRQGGDAERAKGEYLKSGGVTEMFFPDASQQYDLIVDALLGTGLHGEVRPKYVPFINFINNSHSPVLSLDVPTGVDADQGSFSQHTVQATATLSFIAYKPGLLSGKARAYCGDLHLASLDVDVSSSQSAMEYRQGIRLSQYRRDLASHKGLFGCVSVVGGSNGMGGALILAAEAAAYMGAGWVMASTDTQHLSALLTRNPAIMARGWDEADSLVEKTTVVVAGTGMGRNEFATRYLEKLVSQAQQRRLPVVLDADGLFWLAQQPREYDYWVLTPHDGEAARLLGVSVSEIQTDRVHWASVIQKKYGGICVLKGLGSITCDGQRSVINGSGDAGMAKAGSGDVLAGMIGGWLARTGRFDIDVVSEAVWIHGRSGEFAALRFYPESMQAGDLIAALPEVWRDQSFD</sequence>
<proteinExistence type="inferred from homology"/>
<keyword evidence="5 18" id="KW-0479">Metal-binding</keyword>
<evidence type="ECO:0000256" key="9">
    <source>
        <dbReference type="ARBA" id="ARBA00022958"/>
    </source>
</evidence>
<comment type="function">
    <text evidence="18">Catalyzes the epimerization of the S- and R-forms of NAD(P)HX, a damaged form of NAD(P)H that is a result of enzymatic or heat-dependent hydration. This is a prerequisite for the S-specific NAD(P)H-hydrate dehydratase to allow the repair of both epimers of NAD(P)HX.</text>
</comment>
<dbReference type="HAMAP" id="MF_01966">
    <property type="entry name" value="NADHX_epimerase"/>
    <property type="match status" value="1"/>
</dbReference>
<evidence type="ECO:0000256" key="3">
    <source>
        <dbReference type="ARBA" id="ARBA00006001"/>
    </source>
</evidence>
<comment type="catalytic activity">
    <reaction evidence="2 18 19">
        <text>(6R)-NADPHX = (6S)-NADPHX</text>
        <dbReference type="Rhea" id="RHEA:32227"/>
        <dbReference type="ChEBI" id="CHEBI:64076"/>
        <dbReference type="ChEBI" id="CHEBI:64077"/>
        <dbReference type="EC" id="5.1.99.6"/>
    </reaction>
</comment>
<dbReference type="Pfam" id="PF03853">
    <property type="entry name" value="YjeF_N"/>
    <property type="match status" value="1"/>
</dbReference>
<comment type="catalytic activity">
    <reaction evidence="16 17 19">
        <text>(6S)-NADPHX + ADP = AMP + phosphate + NADPH + H(+)</text>
        <dbReference type="Rhea" id="RHEA:32235"/>
        <dbReference type="ChEBI" id="CHEBI:15378"/>
        <dbReference type="ChEBI" id="CHEBI:43474"/>
        <dbReference type="ChEBI" id="CHEBI:57783"/>
        <dbReference type="ChEBI" id="CHEBI:64076"/>
        <dbReference type="ChEBI" id="CHEBI:456215"/>
        <dbReference type="ChEBI" id="CHEBI:456216"/>
        <dbReference type="EC" id="4.2.1.136"/>
    </reaction>
</comment>
<feature type="binding site" evidence="18">
    <location>
        <position position="122"/>
    </location>
    <ligand>
        <name>K(+)</name>
        <dbReference type="ChEBI" id="CHEBI:29103"/>
    </ligand>
</feature>
<feature type="domain" description="YjeF C-terminal" evidence="20">
    <location>
        <begin position="217"/>
        <end position="486"/>
    </location>
</feature>
<feature type="binding site" evidence="18">
    <location>
        <begin position="126"/>
        <end position="132"/>
    </location>
    <ligand>
        <name>(6S)-NADPHX</name>
        <dbReference type="ChEBI" id="CHEBI:64076"/>
    </ligand>
</feature>
<evidence type="ECO:0000259" key="21">
    <source>
        <dbReference type="PROSITE" id="PS51385"/>
    </source>
</evidence>
<dbReference type="PROSITE" id="PS01050">
    <property type="entry name" value="YJEF_C_2"/>
    <property type="match status" value="1"/>
</dbReference>
<dbReference type="PANTHER" id="PTHR12592">
    <property type="entry name" value="ATP-DEPENDENT (S)-NAD(P)H-HYDRATE DEHYDRATASE FAMILY MEMBER"/>
    <property type="match status" value="1"/>
</dbReference>
<keyword evidence="13" id="KW-0511">Multifunctional enzyme</keyword>
<feature type="binding site" evidence="17">
    <location>
        <position position="310"/>
    </location>
    <ligand>
        <name>(6S)-NADPHX</name>
        <dbReference type="ChEBI" id="CHEBI:64076"/>
    </ligand>
</feature>
<keyword evidence="22" id="KW-0418">Kinase</keyword>
<comment type="similarity">
    <text evidence="17">Belongs to the NnrD/CARKD family.</text>
</comment>
<comment type="cofactor">
    <cofactor evidence="17">
        <name>Mg(2+)</name>
        <dbReference type="ChEBI" id="CHEBI:18420"/>
    </cofactor>
</comment>
<dbReference type="OrthoDB" id="9806925at2"/>
<feature type="binding site" evidence="18">
    <location>
        <position position="137"/>
    </location>
    <ligand>
        <name>(6S)-NADPHX</name>
        <dbReference type="ChEBI" id="CHEBI:64076"/>
    </ligand>
</feature>
<accession>A0A0C5VMS3</accession>
<dbReference type="RefSeq" id="WP_052830227.1">
    <property type="nucleotide sequence ID" value="NZ_CP007142.1"/>
</dbReference>
<dbReference type="HAMAP" id="MF_01965">
    <property type="entry name" value="NADHX_dehydratase"/>
    <property type="match status" value="1"/>
</dbReference>
<protein>
    <recommendedName>
        <fullName evidence="19">Bifunctional NAD(P)H-hydrate repair enzyme</fullName>
    </recommendedName>
    <alternativeName>
        <fullName evidence="19">Nicotinamide nucleotide repair protein</fullName>
    </alternativeName>
    <domain>
        <recommendedName>
            <fullName evidence="19">ADP-dependent (S)-NAD(P)H-hydrate dehydratase</fullName>
            <ecNumber evidence="19">4.2.1.136</ecNumber>
        </recommendedName>
        <alternativeName>
            <fullName evidence="19">ADP-dependent NAD(P)HX dehydratase</fullName>
        </alternativeName>
    </domain>
    <domain>
        <recommendedName>
            <fullName evidence="19">NAD(P)H-hydrate epimerase</fullName>
            <ecNumber evidence="19">5.1.99.6</ecNumber>
        </recommendedName>
    </domain>
</protein>
<dbReference type="AlphaFoldDB" id="A0A0C5VMS3"/>
<organism evidence="22 23">
    <name type="scientific">Gynuella sunshinyii YC6258</name>
    <dbReference type="NCBI Taxonomy" id="1445510"/>
    <lineage>
        <taxon>Bacteria</taxon>
        <taxon>Pseudomonadati</taxon>
        <taxon>Pseudomonadota</taxon>
        <taxon>Gammaproteobacteria</taxon>
        <taxon>Oceanospirillales</taxon>
        <taxon>Saccharospirillaceae</taxon>
        <taxon>Gynuella</taxon>
    </lineage>
</organism>
<dbReference type="GO" id="GO:0005524">
    <property type="term" value="F:ATP binding"/>
    <property type="evidence" value="ECO:0007669"/>
    <property type="project" value="UniProtKB-UniRule"/>
</dbReference>
<feature type="binding site" evidence="17">
    <location>
        <begin position="397"/>
        <end position="401"/>
    </location>
    <ligand>
        <name>AMP</name>
        <dbReference type="ChEBI" id="CHEBI:456215"/>
    </ligand>
</feature>
<dbReference type="KEGG" id="gsn:YC6258_02600"/>
<keyword evidence="7 17" id="KW-0067">ATP-binding</keyword>